<evidence type="ECO:0000313" key="1">
    <source>
        <dbReference type="EMBL" id="SQH76281.1"/>
    </source>
</evidence>
<protein>
    <submittedName>
        <fullName evidence="1">Uncharacterized protein</fullName>
    </submittedName>
</protein>
<dbReference type="KEGG" id="sbk:SHEWBE_2318"/>
<gene>
    <name evidence="1" type="ORF">SHEWBE_2318</name>
</gene>
<reference evidence="2" key="1">
    <citation type="submission" date="2018-06" db="EMBL/GenBank/DDBJ databases">
        <authorList>
            <person name="Cea G.-C."/>
            <person name="William W."/>
        </authorList>
    </citation>
    <scope>NUCLEOTIDE SEQUENCE [LARGE SCALE GENOMIC DNA]</scope>
    <source>
        <strain evidence="2">DB21MT-2</strain>
    </source>
</reference>
<accession>A0A330M273</accession>
<evidence type="ECO:0000313" key="2">
    <source>
        <dbReference type="Proteomes" id="UP000250123"/>
    </source>
</evidence>
<sequence>MRLIYRVLTSFYSVRPLFVRLIYRVIQFVDSVRPLLVLLSVALPETMCRHNY</sequence>
<dbReference type="AlphaFoldDB" id="A0A330M273"/>
<dbReference type="Proteomes" id="UP000250123">
    <property type="component" value="Chromosome SHEWBE"/>
</dbReference>
<name>A0A330M273_9GAMM</name>
<organism evidence="1 2">
    <name type="scientific">Shewanella benthica</name>
    <dbReference type="NCBI Taxonomy" id="43661"/>
    <lineage>
        <taxon>Bacteria</taxon>
        <taxon>Pseudomonadati</taxon>
        <taxon>Pseudomonadota</taxon>
        <taxon>Gammaproteobacteria</taxon>
        <taxon>Alteromonadales</taxon>
        <taxon>Shewanellaceae</taxon>
        <taxon>Shewanella</taxon>
    </lineage>
</organism>
<dbReference type="EMBL" id="LS483452">
    <property type="protein sequence ID" value="SQH76281.1"/>
    <property type="molecule type" value="Genomic_DNA"/>
</dbReference>
<proteinExistence type="predicted"/>